<proteinExistence type="inferred from homology"/>
<dbReference type="SUPFAM" id="SSF53335">
    <property type="entry name" value="S-adenosyl-L-methionine-dependent methyltransferases"/>
    <property type="match status" value="1"/>
</dbReference>
<dbReference type="PRINTS" id="PR00105">
    <property type="entry name" value="C5METTRFRASE"/>
</dbReference>
<comment type="similarity">
    <text evidence="6 7">Belongs to the class I-like SAM-binding methyltransferase superfamily. C5-methyltransferase family.</text>
</comment>
<gene>
    <name evidence="9" type="ORF">BHC54_09145</name>
</gene>
<dbReference type="InterPro" id="IPR029063">
    <property type="entry name" value="SAM-dependent_MTases_sf"/>
</dbReference>
<dbReference type="RefSeq" id="WP_100152551.1">
    <property type="nucleotide sequence ID" value="NZ_CP159584.2"/>
</dbReference>
<feature type="active site" evidence="6">
    <location>
        <position position="73"/>
    </location>
</feature>
<evidence type="ECO:0000313" key="9">
    <source>
        <dbReference type="EMBL" id="PIT38672.1"/>
    </source>
</evidence>
<dbReference type="Gene3D" id="3.40.50.150">
    <property type="entry name" value="Vaccinia Virus protein VP39"/>
    <property type="match status" value="1"/>
</dbReference>
<dbReference type="PROSITE" id="PS51679">
    <property type="entry name" value="SAM_MT_C5"/>
    <property type="match status" value="1"/>
</dbReference>
<reference evidence="9" key="1">
    <citation type="journal article" date="2017" name="MBio">
        <title>Type VI secretion-mediated competition in the bee gut microbiome.</title>
        <authorList>
            <person name="Steele M.I."/>
            <person name="Kwong W.K."/>
            <person name="Powell J.E."/>
            <person name="Whiteley M."/>
            <person name="Moran N.A."/>
        </authorList>
    </citation>
    <scope>NUCLEOTIDE SEQUENCE [LARGE SCALE GENOMIC DNA]</scope>
    <source>
        <strain evidence="9">WkB273</strain>
    </source>
</reference>
<dbReference type="Proteomes" id="UP000230202">
    <property type="component" value="Unassembled WGS sequence"/>
</dbReference>
<dbReference type="NCBIfam" id="TIGR00675">
    <property type="entry name" value="dcm"/>
    <property type="match status" value="1"/>
</dbReference>
<dbReference type="PROSITE" id="PS00094">
    <property type="entry name" value="C5_MTASE_1"/>
    <property type="match status" value="1"/>
</dbReference>
<evidence type="ECO:0000256" key="1">
    <source>
        <dbReference type="ARBA" id="ARBA00022603"/>
    </source>
</evidence>
<dbReference type="GO" id="GO:0032259">
    <property type="term" value="P:methylation"/>
    <property type="evidence" value="ECO:0007669"/>
    <property type="project" value="UniProtKB-KW"/>
</dbReference>
<comment type="caution">
    <text evidence="9">The sequence shown here is derived from an EMBL/GenBank/DDBJ whole genome shotgun (WGS) entry which is preliminary data.</text>
</comment>
<dbReference type="PROSITE" id="PS00095">
    <property type="entry name" value="C5_MTASE_2"/>
    <property type="match status" value="1"/>
</dbReference>
<evidence type="ECO:0000256" key="6">
    <source>
        <dbReference type="PROSITE-ProRule" id="PRU01016"/>
    </source>
</evidence>
<evidence type="ECO:0000256" key="8">
    <source>
        <dbReference type="RuleBase" id="RU000417"/>
    </source>
</evidence>
<evidence type="ECO:0000256" key="4">
    <source>
        <dbReference type="ARBA" id="ARBA00022747"/>
    </source>
</evidence>
<name>A0A2N9X669_9NEIS</name>
<evidence type="ECO:0000256" key="7">
    <source>
        <dbReference type="RuleBase" id="RU000416"/>
    </source>
</evidence>
<evidence type="ECO:0000256" key="2">
    <source>
        <dbReference type="ARBA" id="ARBA00022679"/>
    </source>
</evidence>
<dbReference type="EMBL" id="MEIL01000029">
    <property type="protein sequence ID" value="PIT38672.1"/>
    <property type="molecule type" value="Genomic_DNA"/>
</dbReference>
<dbReference type="PANTHER" id="PTHR46098">
    <property type="entry name" value="TRNA (CYTOSINE(38)-C(5))-METHYLTRANSFERASE"/>
    <property type="match status" value="1"/>
</dbReference>
<dbReference type="InterPro" id="IPR018117">
    <property type="entry name" value="C5_DNA_meth_AS"/>
</dbReference>
<evidence type="ECO:0000256" key="3">
    <source>
        <dbReference type="ARBA" id="ARBA00022691"/>
    </source>
</evidence>
<dbReference type="EC" id="2.1.1.37" evidence="8"/>
<organism evidence="9 10">
    <name type="scientific">Snodgrassella alvi</name>
    <dbReference type="NCBI Taxonomy" id="1196083"/>
    <lineage>
        <taxon>Bacteria</taxon>
        <taxon>Pseudomonadati</taxon>
        <taxon>Pseudomonadota</taxon>
        <taxon>Betaproteobacteria</taxon>
        <taxon>Neisseriales</taxon>
        <taxon>Neisseriaceae</taxon>
        <taxon>Snodgrassella</taxon>
    </lineage>
</organism>
<protein>
    <recommendedName>
        <fullName evidence="8">Cytosine-specific methyltransferase</fullName>
        <ecNumber evidence="8">2.1.1.37</ecNumber>
    </recommendedName>
</protein>
<evidence type="ECO:0000256" key="5">
    <source>
        <dbReference type="ARBA" id="ARBA00047422"/>
    </source>
</evidence>
<dbReference type="GO" id="GO:0009307">
    <property type="term" value="P:DNA restriction-modification system"/>
    <property type="evidence" value="ECO:0007669"/>
    <property type="project" value="UniProtKB-KW"/>
</dbReference>
<evidence type="ECO:0000313" key="10">
    <source>
        <dbReference type="Proteomes" id="UP000230202"/>
    </source>
</evidence>
<keyword evidence="4" id="KW-0680">Restriction system</keyword>
<dbReference type="GO" id="GO:0003886">
    <property type="term" value="F:DNA (cytosine-5-)-methyltransferase activity"/>
    <property type="evidence" value="ECO:0007669"/>
    <property type="project" value="UniProtKB-EC"/>
</dbReference>
<dbReference type="InterPro" id="IPR050750">
    <property type="entry name" value="C5-MTase"/>
</dbReference>
<dbReference type="Pfam" id="PF00145">
    <property type="entry name" value="DNA_methylase"/>
    <property type="match status" value="1"/>
</dbReference>
<keyword evidence="2 6" id="KW-0808">Transferase</keyword>
<dbReference type="PANTHER" id="PTHR46098:SF1">
    <property type="entry name" value="TRNA (CYTOSINE(38)-C(5))-METHYLTRANSFERASE"/>
    <property type="match status" value="1"/>
</dbReference>
<dbReference type="InterPro" id="IPR031303">
    <property type="entry name" value="C5_meth_CS"/>
</dbReference>
<dbReference type="AlphaFoldDB" id="A0A2N9X669"/>
<sequence length="305" mass="34521">MRIIDLFAGIGGIRLGFELAAKDIECVFTSEIDKYAIQTYTENYSNENISGDITSIQEEDVPDHDILLAGFPCQPFSQAGLKKGFSDTRGTLFFDIERILLKKQPKAFLLENVKQLKGHNKGNTLKIILRHLQDAGYNVFYDVLKAKDFGIPQNRERIYIVGFLDHSIDFAFPEPLNLPTRVGDIFESDVDQKYTISDKLWAGHQRRKAKNRINGKGFGYSLVNCNSEYTNTISARYYKDGSEILIEQTGRNPRKLTPREAARLQGFPDSFKIPVSDVQAYKQFGNSVCVPVIMAIAEKMLSVMK</sequence>
<dbReference type="CDD" id="cd00315">
    <property type="entry name" value="Cyt_C5_DNA_methylase"/>
    <property type="match status" value="1"/>
</dbReference>
<dbReference type="Gene3D" id="3.90.120.30">
    <property type="match status" value="1"/>
</dbReference>
<keyword evidence="1 6" id="KW-0489">Methyltransferase</keyword>
<keyword evidence="3 6" id="KW-0949">S-adenosyl-L-methionine</keyword>
<comment type="catalytic activity">
    <reaction evidence="5 8">
        <text>a 2'-deoxycytidine in DNA + S-adenosyl-L-methionine = a 5-methyl-2'-deoxycytidine in DNA + S-adenosyl-L-homocysteine + H(+)</text>
        <dbReference type="Rhea" id="RHEA:13681"/>
        <dbReference type="Rhea" id="RHEA-COMP:11369"/>
        <dbReference type="Rhea" id="RHEA-COMP:11370"/>
        <dbReference type="ChEBI" id="CHEBI:15378"/>
        <dbReference type="ChEBI" id="CHEBI:57856"/>
        <dbReference type="ChEBI" id="CHEBI:59789"/>
        <dbReference type="ChEBI" id="CHEBI:85452"/>
        <dbReference type="ChEBI" id="CHEBI:85454"/>
        <dbReference type="EC" id="2.1.1.37"/>
    </reaction>
</comment>
<accession>A0A2N9X669</accession>
<keyword evidence="10" id="KW-1185">Reference proteome</keyword>
<dbReference type="InterPro" id="IPR001525">
    <property type="entry name" value="C5_MeTfrase"/>
</dbReference>